<keyword evidence="2" id="KW-0472">Membrane</keyword>
<evidence type="ECO:0000313" key="3">
    <source>
        <dbReference type="Proteomes" id="UP000095280"/>
    </source>
</evidence>
<evidence type="ECO:0000256" key="2">
    <source>
        <dbReference type="SAM" id="Phobius"/>
    </source>
</evidence>
<keyword evidence="2" id="KW-0812">Transmembrane</keyword>
<dbReference type="Proteomes" id="UP000095280">
    <property type="component" value="Unplaced"/>
</dbReference>
<name>A0A1I8JDR4_9PLAT</name>
<keyword evidence="2" id="KW-1133">Transmembrane helix</keyword>
<accession>A0A1I8JDR4</accession>
<evidence type="ECO:0000256" key="1">
    <source>
        <dbReference type="SAM" id="MobiDB-lite"/>
    </source>
</evidence>
<sequence>MNASNVDPAQVRNRFEMGSELEAPSGGEPDTLEEASEDAKGDSRTRLDAAQADYTDRCLSSAIANLPGGSVLALGLLCGGIILLVTGFFLTRQELGTYVRQHQQPKSDVTFDEMFPSLLYWIAGLAAGLLAYGLLHCIVNVLVTVRVNRCNRSSRKSPSVETGCSIRTAVFVVRHCVNLELFASFVELFYNYAHIVNCRSH</sequence>
<dbReference type="AlphaFoldDB" id="A0A1I8JDR4"/>
<feature type="transmembrane region" description="Helical" evidence="2">
    <location>
        <begin position="71"/>
        <end position="90"/>
    </location>
</feature>
<dbReference type="WBParaSite" id="maker-uti_cns_0046913-snap-gene-0.4-mRNA-1">
    <property type="protein sequence ID" value="maker-uti_cns_0046913-snap-gene-0.4-mRNA-1"/>
    <property type="gene ID" value="maker-uti_cns_0046913-snap-gene-0.4"/>
</dbReference>
<organism evidence="3 4">
    <name type="scientific">Macrostomum lignano</name>
    <dbReference type="NCBI Taxonomy" id="282301"/>
    <lineage>
        <taxon>Eukaryota</taxon>
        <taxon>Metazoa</taxon>
        <taxon>Spiralia</taxon>
        <taxon>Lophotrochozoa</taxon>
        <taxon>Platyhelminthes</taxon>
        <taxon>Rhabditophora</taxon>
        <taxon>Macrostomorpha</taxon>
        <taxon>Macrostomida</taxon>
        <taxon>Macrostomidae</taxon>
        <taxon>Macrostomum</taxon>
    </lineage>
</organism>
<protein>
    <submittedName>
        <fullName evidence="4">Transmembrane protein</fullName>
    </submittedName>
</protein>
<reference evidence="4" key="1">
    <citation type="submission" date="2016-11" db="UniProtKB">
        <authorList>
            <consortium name="WormBaseParasite"/>
        </authorList>
    </citation>
    <scope>IDENTIFICATION</scope>
</reference>
<evidence type="ECO:0000313" key="4">
    <source>
        <dbReference type="WBParaSite" id="maker-uti_cns_0046913-snap-gene-0.4-mRNA-1"/>
    </source>
</evidence>
<keyword evidence="3" id="KW-1185">Reference proteome</keyword>
<feature type="compositionally biased region" description="Basic and acidic residues" evidence="1">
    <location>
        <begin position="37"/>
        <end position="46"/>
    </location>
</feature>
<feature type="transmembrane region" description="Helical" evidence="2">
    <location>
        <begin position="118"/>
        <end position="145"/>
    </location>
</feature>
<proteinExistence type="predicted"/>
<feature type="region of interest" description="Disordered" evidence="1">
    <location>
        <begin position="1"/>
        <end position="46"/>
    </location>
</feature>